<dbReference type="EMBL" id="JAYKXP010000003">
    <property type="protein sequence ID" value="KAK7060317.1"/>
    <property type="molecule type" value="Genomic_DNA"/>
</dbReference>
<dbReference type="GO" id="GO:0000981">
    <property type="term" value="F:DNA-binding transcription factor activity, RNA polymerase II-specific"/>
    <property type="evidence" value="ECO:0007669"/>
    <property type="project" value="InterPro"/>
</dbReference>
<dbReference type="InterPro" id="IPR001138">
    <property type="entry name" value="Zn2Cys6_DnaBD"/>
</dbReference>
<keyword evidence="1" id="KW-0479">Metal-binding</keyword>
<keyword evidence="6" id="KW-1185">Reference proteome</keyword>
<dbReference type="InterPro" id="IPR007219">
    <property type="entry name" value="XnlR_reg_dom"/>
</dbReference>
<gene>
    <name evidence="5" type="ORF">VNI00_001082</name>
</gene>
<evidence type="ECO:0000313" key="5">
    <source>
        <dbReference type="EMBL" id="KAK7060317.1"/>
    </source>
</evidence>
<evidence type="ECO:0000256" key="2">
    <source>
        <dbReference type="ARBA" id="ARBA00023242"/>
    </source>
</evidence>
<dbReference type="GO" id="GO:0003677">
    <property type="term" value="F:DNA binding"/>
    <property type="evidence" value="ECO:0007669"/>
    <property type="project" value="InterPro"/>
</dbReference>
<dbReference type="PANTHER" id="PTHR46910">
    <property type="entry name" value="TRANSCRIPTION FACTOR PDR1"/>
    <property type="match status" value="1"/>
</dbReference>
<feature type="compositionally biased region" description="Low complexity" evidence="3">
    <location>
        <begin position="678"/>
        <end position="696"/>
    </location>
</feature>
<dbReference type="CDD" id="cd12148">
    <property type="entry name" value="fungal_TF_MHR"/>
    <property type="match status" value="1"/>
</dbReference>
<dbReference type="PANTHER" id="PTHR46910:SF1">
    <property type="entry name" value="MISCELLANEOUS ZN(II)2CYS6 TRANSCRIPTION FACTOR (EUROFUNG)-RELATED"/>
    <property type="match status" value="1"/>
</dbReference>
<evidence type="ECO:0000259" key="4">
    <source>
        <dbReference type="SMART" id="SM00906"/>
    </source>
</evidence>
<feature type="compositionally biased region" description="Basic and acidic residues" evidence="3">
    <location>
        <begin position="723"/>
        <end position="736"/>
    </location>
</feature>
<accession>A0AAW0E8I5</accession>
<feature type="region of interest" description="Disordered" evidence="3">
    <location>
        <begin position="678"/>
        <end position="872"/>
    </location>
</feature>
<feature type="compositionally biased region" description="Polar residues" evidence="3">
    <location>
        <begin position="702"/>
        <end position="711"/>
    </location>
</feature>
<dbReference type="CDD" id="cd00067">
    <property type="entry name" value="GAL4"/>
    <property type="match status" value="1"/>
</dbReference>
<dbReference type="AlphaFoldDB" id="A0AAW0E8I5"/>
<proteinExistence type="predicted"/>
<reference evidence="5 6" key="1">
    <citation type="submission" date="2024-01" db="EMBL/GenBank/DDBJ databases">
        <title>A draft genome for a cacao thread blight-causing isolate of Paramarasmius palmivorus.</title>
        <authorList>
            <person name="Baruah I.K."/>
            <person name="Bukari Y."/>
            <person name="Amoako-Attah I."/>
            <person name="Meinhardt L.W."/>
            <person name="Bailey B.A."/>
            <person name="Cohen S.P."/>
        </authorList>
    </citation>
    <scope>NUCLEOTIDE SEQUENCE [LARGE SCALE GENOMIC DNA]</scope>
    <source>
        <strain evidence="5 6">GH-12</strain>
    </source>
</reference>
<comment type="caution">
    <text evidence="5">The sequence shown here is derived from an EMBL/GenBank/DDBJ whole genome shotgun (WGS) entry which is preliminary data.</text>
</comment>
<evidence type="ECO:0000256" key="1">
    <source>
        <dbReference type="ARBA" id="ARBA00022723"/>
    </source>
</evidence>
<feature type="compositionally biased region" description="Polar residues" evidence="3">
    <location>
        <begin position="858"/>
        <end position="872"/>
    </location>
</feature>
<dbReference type="InterPro" id="IPR050987">
    <property type="entry name" value="AtrR-like"/>
</dbReference>
<dbReference type="GO" id="GO:0008270">
    <property type="term" value="F:zinc ion binding"/>
    <property type="evidence" value="ECO:0007669"/>
    <property type="project" value="InterPro"/>
</dbReference>
<dbReference type="SMART" id="SM00906">
    <property type="entry name" value="Fungal_trans"/>
    <property type="match status" value="1"/>
</dbReference>
<protein>
    <recommendedName>
        <fullName evidence="4">Xylanolytic transcriptional activator regulatory domain-containing protein</fullName>
    </recommendedName>
</protein>
<dbReference type="Pfam" id="PF04082">
    <property type="entry name" value="Fungal_trans"/>
    <property type="match status" value="1"/>
</dbReference>
<feature type="domain" description="Xylanolytic transcriptional activator regulatory" evidence="4">
    <location>
        <begin position="382"/>
        <end position="455"/>
    </location>
</feature>
<dbReference type="GO" id="GO:0006351">
    <property type="term" value="P:DNA-templated transcription"/>
    <property type="evidence" value="ECO:0007669"/>
    <property type="project" value="InterPro"/>
</dbReference>
<dbReference type="Proteomes" id="UP001383192">
    <property type="component" value="Unassembled WGS sequence"/>
</dbReference>
<dbReference type="Gene3D" id="4.10.240.10">
    <property type="entry name" value="Zn(2)-C6 fungal-type DNA-binding domain"/>
    <property type="match status" value="1"/>
</dbReference>
<keyword evidence="2" id="KW-0539">Nucleus</keyword>
<organism evidence="5 6">
    <name type="scientific">Paramarasmius palmivorus</name>
    <dbReference type="NCBI Taxonomy" id="297713"/>
    <lineage>
        <taxon>Eukaryota</taxon>
        <taxon>Fungi</taxon>
        <taxon>Dikarya</taxon>
        <taxon>Basidiomycota</taxon>
        <taxon>Agaricomycotina</taxon>
        <taxon>Agaricomycetes</taxon>
        <taxon>Agaricomycetidae</taxon>
        <taxon>Agaricales</taxon>
        <taxon>Marasmiineae</taxon>
        <taxon>Marasmiaceae</taxon>
        <taxon>Paramarasmius</taxon>
    </lineage>
</organism>
<feature type="compositionally biased region" description="Polar residues" evidence="3">
    <location>
        <begin position="794"/>
        <end position="814"/>
    </location>
</feature>
<evidence type="ECO:0000256" key="3">
    <source>
        <dbReference type="SAM" id="MobiDB-lite"/>
    </source>
</evidence>
<name>A0AAW0E8I5_9AGAR</name>
<sequence length="983" mass="108566">MAQQSKKKRADPEPPPQDAGTKPVQLQRRRVWRACESCRHVMLFSFHKSFHDIFAFLNRRKKIKCDGCEPTCSQCAASGSQCTWLQTKDRAALSRHYVQELEARLLHMESLFSQIAPVLEQVGQSANGNGQASSSNGKAALPPELASPATEILRSIAQGGQSASPPPKSVKVEDDVSESFGQLALDEYGHARWIGGSSTMSLIQSFRALTTSPMHRISPMEEDPLSPLPSVNKLYFPASVFFGRVRALPGPEEVEYPERDLADKLVHAYFSRLHFLMPVMDKPSFIQQYEHIMNNTHDRELASSQTAFISLIFAVFACAANLVEDDRLKVSGRTDEGGMGMVYYERSLVLQYISHAKIQIPHVQCFLLLSSFLCSINCLPQAWILVGQAVRTGQDLGLHRSPRRLVISPIEKETRRKIWWGVYTLDRMLALALGRPLGIEDADCDVEPPCDVDDDRLPEYFSGANMTPPHLSLMTGYIALTKLYQIAGRVLRQVYALDNCRDHLEPEQKAELQQIVESLDTELTKWCDDLPEAFKSRPETDEQVSMGAVLCSHYYSVLTTLHRNFIPVKRDRDQLVTPKSTMKAVSSARSCIRLAPSMKNVVPPSHHLAFFIQHLFSSAVILLLYAMHTPDTRGASAAMDEAKSSLPALESWEGHWPGARKCRELLLELTNTAAEAVARGPNESVTTVAPSATTAPLERRSSLSAGTNASAVHSRVTKNRSSRRNDSRDRPSEARSRRMAAVSPYRVDTASARARSSSRRRGHEDSDSIDHGSGPYFHSISSPTTSALPHLPNAGSSHSSPASANVPSPITTVNEAEPSPTMAPAHTFYESPGLSSAQVPSPPRYEFDYNGMQGNPLHFSNTQQWSGQPSDLYSPTSHDNNMPFGADSGFADSFNSFGLPQDMSTSLGALSTSPTSTSFAATGLPFRGLEYLRNYPSDGQPVGDFFMGESQESLWQSYDPTSFEYNPDLPFTLGDPDLHDGLR</sequence>
<dbReference type="Pfam" id="PF00172">
    <property type="entry name" value="Zn_clus"/>
    <property type="match status" value="1"/>
</dbReference>
<evidence type="ECO:0000313" key="6">
    <source>
        <dbReference type="Proteomes" id="UP001383192"/>
    </source>
</evidence>
<dbReference type="InterPro" id="IPR036864">
    <property type="entry name" value="Zn2-C6_fun-type_DNA-bd_sf"/>
</dbReference>
<feature type="region of interest" description="Disordered" evidence="3">
    <location>
        <begin position="1"/>
        <end position="25"/>
    </location>
</feature>